<dbReference type="PANTHER" id="PTHR30273">
    <property type="entry name" value="PERIPLASMIC SIGNAL SENSOR AND SIGMA FACTOR ACTIVATOR FECR-RELATED"/>
    <property type="match status" value="1"/>
</dbReference>
<gene>
    <name evidence="4" type="ORF">GCM10007415_24440</name>
</gene>
<dbReference type="Gene3D" id="3.55.50.30">
    <property type="match status" value="1"/>
</dbReference>
<feature type="domain" description="FecR protein" evidence="2">
    <location>
        <begin position="168"/>
        <end position="260"/>
    </location>
</feature>
<dbReference type="Pfam" id="PF04773">
    <property type="entry name" value="FecR"/>
    <property type="match status" value="1"/>
</dbReference>
<organism evidence="4 5">
    <name type="scientific">Parapedobacter pyrenivorans</name>
    <dbReference type="NCBI Taxonomy" id="1305674"/>
    <lineage>
        <taxon>Bacteria</taxon>
        <taxon>Pseudomonadati</taxon>
        <taxon>Bacteroidota</taxon>
        <taxon>Sphingobacteriia</taxon>
        <taxon>Sphingobacteriales</taxon>
        <taxon>Sphingobacteriaceae</taxon>
        <taxon>Parapedobacter</taxon>
    </lineage>
</organism>
<reference evidence="4" key="2">
    <citation type="submission" date="2020-09" db="EMBL/GenBank/DDBJ databases">
        <authorList>
            <person name="Sun Q."/>
            <person name="Zhou Y."/>
        </authorList>
    </citation>
    <scope>NUCLEOTIDE SEQUENCE</scope>
    <source>
        <strain evidence="4">CGMCC 1.12195</strain>
    </source>
</reference>
<dbReference type="AlphaFoldDB" id="A0A917HT20"/>
<feature type="domain" description="Protein FecR C-terminal" evidence="3">
    <location>
        <begin position="302"/>
        <end position="365"/>
    </location>
</feature>
<dbReference type="InterPro" id="IPR006860">
    <property type="entry name" value="FecR"/>
</dbReference>
<evidence type="ECO:0000313" key="4">
    <source>
        <dbReference type="EMBL" id="GGG89414.1"/>
    </source>
</evidence>
<comment type="caution">
    <text evidence="4">The sequence shown here is derived from an EMBL/GenBank/DDBJ whole genome shotgun (WGS) entry which is preliminary data.</text>
</comment>
<keyword evidence="5" id="KW-1185">Reference proteome</keyword>
<dbReference type="InterPro" id="IPR032508">
    <property type="entry name" value="FecR_C"/>
</dbReference>
<keyword evidence="1" id="KW-0812">Transmembrane</keyword>
<evidence type="ECO:0000259" key="2">
    <source>
        <dbReference type="Pfam" id="PF04773"/>
    </source>
</evidence>
<dbReference type="EMBL" id="BMER01000002">
    <property type="protein sequence ID" value="GGG89414.1"/>
    <property type="molecule type" value="Genomic_DNA"/>
</dbReference>
<name>A0A917HT20_9SPHI</name>
<sequence length="378" mass="42741">MRDNKRFIRILKQFLGDYRLDEEAFRHKHDAREDQHVLPFSDANKQQRKKRMKALIDRGIRPNPGRLYSLRSWHYVAASLALVCCLAGAWWWVDRAGPTMVTAPVMADLEPGSDRAQLILADGRAILLDEQQEGLLATQDGVTIRKEEDGSVVYSGQQPSAESPPNQLVVPRGGRYALTLPDGTRVWLNADSRLTYPVSFHGAQRRVELVGEAYFEVAHDANHPFVVHVRDAEVNVLGTRFNVRAYDNQPLETALLEGAVAFNHSASSRVLKPGEQAVVGTDGSFTVVQANIEKVMAWQNGYFYFEETPVRDIMDELARWYDADIDYVGDFSDLTFGGMVSKAERISTILNIMERTDQLTFRIEQSAEKGRRVTVMRK</sequence>
<protein>
    <submittedName>
        <fullName evidence="4">Iron dicitrate transporter FecR</fullName>
    </submittedName>
</protein>
<accession>A0A917HT20</accession>
<dbReference type="InterPro" id="IPR012373">
    <property type="entry name" value="Ferrdict_sens_TM"/>
</dbReference>
<evidence type="ECO:0000256" key="1">
    <source>
        <dbReference type="SAM" id="Phobius"/>
    </source>
</evidence>
<dbReference type="PANTHER" id="PTHR30273:SF2">
    <property type="entry name" value="PROTEIN FECR"/>
    <property type="match status" value="1"/>
</dbReference>
<evidence type="ECO:0000313" key="5">
    <source>
        <dbReference type="Proteomes" id="UP000660862"/>
    </source>
</evidence>
<proteinExistence type="predicted"/>
<keyword evidence="1" id="KW-0472">Membrane</keyword>
<reference evidence="4" key="1">
    <citation type="journal article" date="2014" name="Int. J. Syst. Evol. Microbiol.">
        <title>Complete genome sequence of Corynebacterium casei LMG S-19264T (=DSM 44701T), isolated from a smear-ripened cheese.</title>
        <authorList>
            <consortium name="US DOE Joint Genome Institute (JGI-PGF)"/>
            <person name="Walter F."/>
            <person name="Albersmeier A."/>
            <person name="Kalinowski J."/>
            <person name="Ruckert C."/>
        </authorList>
    </citation>
    <scope>NUCLEOTIDE SEQUENCE</scope>
    <source>
        <strain evidence="4">CGMCC 1.12195</strain>
    </source>
</reference>
<dbReference type="Pfam" id="PF16344">
    <property type="entry name" value="FecR_C"/>
    <property type="match status" value="1"/>
</dbReference>
<dbReference type="Gene3D" id="2.60.120.1440">
    <property type="match status" value="1"/>
</dbReference>
<dbReference type="GO" id="GO:0016989">
    <property type="term" value="F:sigma factor antagonist activity"/>
    <property type="evidence" value="ECO:0007669"/>
    <property type="project" value="TreeGrafter"/>
</dbReference>
<keyword evidence="1" id="KW-1133">Transmembrane helix</keyword>
<dbReference type="PIRSF" id="PIRSF018266">
    <property type="entry name" value="FecR"/>
    <property type="match status" value="1"/>
</dbReference>
<feature type="transmembrane region" description="Helical" evidence="1">
    <location>
        <begin position="73"/>
        <end position="93"/>
    </location>
</feature>
<dbReference type="RefSeq" id="WP_188506333.1">
    <property type="nucleotide sequence ID" value="NZ_BMER01000002.1"/>
</dbReference>
<dbReference type="Proteomes" id="UP000660862">
    <property type="component" value="Unassembled WGS sequence"/>
</dbReference>
<dbReference type="FunFam" id="2.60.120.1440:FF:000001">
    <property type="entry name" value="Putative anti-sigma factor"/>
    <property type="match status" value="1"/>
</dbReference>
<evidence type="ECO:0000259" key="3">
    <source>
        <dbReference type="Pfam" id="PF16344"/>
    </source>
</evidence>